<dbReference type="InterPro" id="IPR036390">
    <property type="entry name" value="WH_DNA-bd_sf"/>
</dbReference>
<evidence type="ECO:0000259" key="4">
    <source>
        <dbReference type="PROSITE" id="PS50995"/>
    </source>
</evidence>
<dbReference type="InterPro" id="IPR000835">
    <property type="entry name" value="HTH_MarR-typ"/>
</dbReference>
<dbReference type="PANTHER" id="PTHR42756:SF1">
    <property type="entry name" value="TRANSCRIPTIONAL REPRESSOR OF EMRAB OPERON"/>
    <property type="match status" value="1"/>
</dbReference>
<evidence type="ECO:0000313" key="5">
    <source>
        <dbReference type="EMBL" id="MDP5276328.1"/>
    </source>
</evidence>
<evidence type="ECO:0000256" key="1">
    <source>
        <dbReference type="ARBA" id="ARBA00023015"/>
    </source>
</evidence>
<sequence>MNEKDKKLLNDKDKRLGLLLWIRIVRFFNKNSRESNQFLNQWNLSTAQFDVIAQVGSYTHGRLTQQDLAKRSLVTKGNITLLLKKMEDANLIVREKEKKNKYISLTEKGRHLYDEVVPQQGQLRASQFSRLTREEQKQLLYLIKKLEDE</sequence>
<dbReference type="Pfam" id="PF01047">
    <property type="entry name" value="MarR"/>
    <property type="match status" value="1"/>
</dbReference>
<name>A0ABT9J4C7_9BACL</name>
<gene>
    <name evidence="5" type="ORF">Q5Y73_19740</name>
</gene>
<reference evidence="5 6" key="1">
    <citation type="submission" date="2023-08" db="EMBL/GenBank/DDBJ databases">
        <authorList>
            <person name="Park J.-S."/>
        </authorList>
    </citation>
    <scope>NUCLEOTIDE SEQUENCE [LARGE SCALE GENOMIC DNA]</scope>
    <source>
        <strain evidence="5 6">2205SS18-9</strain>
    </source>
</reference>
<dbReference type="EMBL" id="JAVAMP010000013">
    <property type="protein sequence ID" value="MDP5276328.1"/>
    <property type="molecule type" value="Genomic_DNA"/>
</dbReference>
<keyword evidence="3" id="KW-0804">Transcription</keyword>
<keyword evidence="6" id="KW-1185">Reference proteome</keyword>
<organism evidence="5 6">
    <name type="scientific">Chengkuizengella axinellae</name>
    <dbReference type="NCBI Taxonomy" id="3064388"/>
    <lineage>
        <taxon>Bacteria</taxon>
        <taxon>Bacillati</taxon>
        <taxon>Bacillota</taxon>
        <taxon>Bacilli</taxon>
        <taxon>Bacillales</taxon>
        <taxon>Paenibacillaceae</taxon>
        <taxon>Chengkuizengella</taxon>
    </lineage>
</organism>
<dbReference type="PROSITE" id="PS50995">
    <property type="entry name" value="HTH_MARR_2"/>
    <property type="match status" value="1"/>
</dbReference>
<dbReference type="PANTHER" id="PTHR42756">
    <property type="entry name" value="TRANSCRIPTIONAL REGULATOR, MARR"/>
    <property type="match status" value="1"/>
</dbReference>
<evidence type="ECO:0000256" key="2">
    <source>
        <dbReference type="ARBA" id="ARBA00023125"/>
    </source>
</evidence>
<feature type="domain" description="HTH marR-type" evidence="4">
    <location>
        <begin position="1"/>
        <end position="148"/>
    </location>
</feature>
<dbReference type="SUPFAM" id="SSF46785">
    <property type="entry name" value="Winged helix' DNA-binding domain"/>
    <property type="match status" value="1"/>
</dbReference>
<dbReference type="RefSeq" id="WP_305993634.1">
    <property type="nucleotide sequence ID" value="NZ_JAVAMP010000013.1"/>
</dbReference>
<proteinExistence type="predicted"/>
<accession>A0ABT9J4C7</accession>
<evidence type="ECO:0000256" key="3">
    <source>
        <dbReference type="ARBA" id="ARBA00023163"/>
    </source>
</evidence>
<evidence type="ECO:0000313" key="6">
    <source>
        <dbReference type="Proteomes" id="UP001231941"/>
    </source>
</evidence>
<dbReference type="Proteomes" id="UP001231941">
    <property type="component" value="Unassembled WGS sequence"/>
</dbReference>
<comment type="caution">
    <text evidence="5">The sequence shown here is derived from an EMBL/GenBank/DDBJ whole genome shotgun (WGS) entry which is preliminary data.</text>
</comment>
<dbReference type="SMART" id="SM00347">
    <property type="entry name" value="HTH_MARR"/>
    <property type="match status" value="1"/>
</dbReference>
<keyword evidence="2" id="KW-0238">DNA-binding</keyword>
<dbReference type="Gene3D" id="1.10.10.10">
    <property type="entry name" value="Winged helix-like DNA-binding domain superfamily/Winged helix DNA-binding domain"/>
    <property type="match status" value="1"/>
</dbReference>
<dbReference type="CDD" id="cd00090">
    <property type="entry name" value="HTH_ARSR"/>
    <property type="match status" value="1"/>
</dbReference>
<dbReference type="InterPro" id="IPR011991">
    <property type="entry name" value="ArsR-like_HTH"/>
</dbReference>
<keyword evidence="1" id="KW-0805">Transcription regulation</keyword>
<dbReference type="InterPro" id="IPR036388">
    <property type="entry name" value="WH-like_DNA-bd_sf"/>
</dbReference>
<protein>
    <submittedName>
        <fullName evidence="5">MarR family transcriptional regulator</fullName>
    </submittedName>
</protein>